<dbReference type="Gene3D" id="3.40.1350.10">
    <property type="match status" value="1"/>
</dbReference>
<accession>A0A7C5THW5</accession>
<comment type="caution">
    <text evidence="1">The sequence shown here is derived from an EMBL/GenBank/DDBJ whole genome shotgun (WGS) entry which is preliminary data.</text>
</comment>
<name>A0A7C5THW5_9CREN</name>
<dbReference type="GO" id="GO:0003676">
    <property type="term" value="F:nucleic acid binding"/>
    <property type="evidence" value="ECO:0007669"/>
    <property type="project" value="InterPro"/>
</dbReference>
<dbReference type="InterPro" id="IPR011856">
    <property type="entry name" value="tRNA_endonuc-like_dom_sf"/>
</dbReference>
<evidence type="ECO:0000313" key="2">
    <source>
        <dbReference type="EMBL" id="HHR95502.1"/>
    </source>
</evidence>
<dbReference type="SUPFAM" id="SSF53032">
    <property type="entry name" value="tRNA-intron endonuclease catalytic domain-like"/>
    <property type="match status" value="1"/>
</dbReference>
<dbReference type="AlphaFoldDB" id="A0A7C5THW5"/>
<gene>
    <name evidence="2" type="ORF">ENL47_01425</name>
    <name evidence="1" type="ORF">ENM84_03915</name>
</gene>
<proteinExistence type="predicted"/>
<sequence length="172" mass="19653">MSAGKALLTIVNCRIYIKKASVELQERFGIVEGGEVNPIIALYLLNKKIADIVDDNGRIADISKLIECFDKPIYSTLFFVVQDLIKRGKKIAFGETDNELIITSENTLVYVMDEDSTIKAIDLYNIVDRAIKQGYRFLIAVVDMHGDVTYYEVSKMVFPKIERREMYNERAL</sequence>
<evidence type="ECO:0000313" key="1">
    <source>
        <dbReference type="EMBL" id="HHP81791.1"/>
    </source>
</evidence>
<organism evidence="1">
    <name type="scientific">Ignisphaera aggregans</name>
    <dbReference type="NCBI Taxonomy" id="334771"/>
    <lineage>
        <taxon>Archaea</taxon>
        <taxon>Thermoproteota</taxon>
        <taxon>Thermoprotei</taxon>
        <taxon>Desulfurococcales</taxon>
        <taxon>Desulfurococcaceae</taxon>
        <taxon>Ignisphaera</taxon>
    </lineage>
</organism>
<protein>
    <submittedName>
        <fullName evidence="1">Uncharacterized protein</fullName>
    </submittedName>
</protein>
<dbReference type="EMBL" id="DRZI01000166">
    <property type="protein sequence ID" value="HHP81791.1"/>
    <property type="molecule type" value="Genomic_DNA"/>
</dbReference>
<dbReference type="GO" id="GO:0006388">
    <property type="term" value="P:tRNA splicing, via endonucleolytic cleavage and ligation"/>
    <property type="evidence" value="ECO:0007669"/>
    <property type="project" value="InterPro"/>
</dbReference>
<dbReference type="EMBL" id="DRUB01000029">
    <property type="protein sequence ID" value="HHR95502.1"/>
    <property type="molecule type" value="Genomic_DNA"/>
</dbReference>
<dbReference type="InterPro" id="IPR036167">
    <property type="entry name" value="tRNA_intron_Endo_cat-like_sf"/>
</dbReference>
<reference evidence="1" key="1">
    <citation type="journal article" date="2020" name="mSystems">
        <title>Genome- and Community-Level Interaction Insights into Carbon Utilization and Element Cycling Functions of Hydrothermarchaeota in Hydrothermal Sediment.</title>
        <authorList>
            <person name="Zhou Z."/>
            <person name="Liu Y."/>
            <person name="Xu W."/>
            <person name="Pan J."/>
            <person name="Luo Z.H."/>
            <person name="Li M."/>
        </authorList>
    </citation>
    <scope>NUCLEOTIDE SEQUENCE [LARGE SCALE GENOMIC DNA]</scope>
    <source>
        <strain evidence="2">SpSt-1</strain>
        <strain evidence="1">SpSt-1121</strain>
    </source>
</reference>